<comment type="similarity">
    <text evidence="1">Belongs to the sigma-70 factor family. ECF subfamily.</text>
</comment>
<dbReference type="Gene3D" id="1.10.10.10">
    <property type="entry name" value="Winged helix-like DNA-binding domain superfamily/Winged helix DNA-binding domain"/>
    <property type="match status" value="1"/>
</dbReference>
<dbReference type="InterPro" id="IPR007627">
    <property type="entry name" value="RNA_pol_sigma70_r2"/>
</dbReference>
<evidence type="ECO:0000256" key="4">
    <source>
        <dbReference type="ARBA" id="ARBA00023163"/>
    </source>
</evidence>
<dbReference type="RefSeq" id="WP_160914314.1">
    <property type="nucleotide sequence ID" value="NZ_WMFA01000003.1"/>
</dbReference>
<organism evidence="7 8">
    <name type="scientific">Halobacillus litoralis</name>
    <dbReference type="NCBI Taxonomy" id="45668"/>
    <lineage>
        <taxon>Bacteria</taxon>
        <taxon>Bacillati</taxon>
        <taxon>Bacillota</taxon>
        <taxon>Bacilli</taxon>
        <taxon>Bacillales</taxon>
        <taxon>Bacillaceae</taxon>
        <taxon>Halobacillus</taxon>
    </lineage>
</organism>
<evidence type="ECO:0000256" key="2">
    <source>
        <dbReference type="ARBA" id="ARBA00023015"/>
    </source>
</evidence>
<dbReference type="AlphaFoldDB" id="A0A845FAP0"/>
<evidence type="ECO:0000256" key="1">
    <source>
        <dbReference type="ARBA" id="ARBA00010641"/>
    </source>
</evidence>
<dbReference type="NCBIfam" id="TIGR02937">
    <property type="entry name" value="sigma70-ECF"/>
    <property type="match status" value="1"/>
</dbReference>
<dbReference type="Gene3D" id="1.10.1740.10">
    <property type="match status" value="1"/>
</dbReference>
<proteinExistence type="inferred from homology"/>
<evidence type="ECO:0000259" key="6">
    <source>
        <dbReference type="Pfam" id="PF08281"/>
    </source>
</evidence>
<keyword evidence="4" id="KW-0804">Transcription</keyword>
<dbReference type="InterPro" id="IPR013249">
    <property type="entry name" value="RNA_pol_sigma70_r4_t2"/>
</dbReference>
<dbReference type="SUPFAM" id="SSF88946">
    <property type="entry name" value="Sigma2 domain of RNA polymerase sigma factors"/>
    <property type="match status" value="1"/>
</dbReference>
<dbReference type="InterPro" id="IPR039425">
    <property type="entry name" value="RNA_pol_sigma-70-like"/>
</dbReference>
<dbReference type="SUPFAM" id="SSF88659">
    <property type="entry name" value="Sigma3 and sigma4 domains of RNA polymerase sigma factors"/>
    <property type="match status" value="1"/>
</dbReference>
<dbReference type="CDD" id="cd06171">
    <property type="entry name" value="Sigma70_r4"/>
    <property type="match status" value="1"/>
</dbReference>
<accession>A0A845FAP0</accession>
<name>A0A845FAP0_9BACI</name>
<keyword evidence="2" id="KW-0805">Transcription regulation</keyword>
<dbReference type="Pfam" id="PF08281">
    <property type="entry name" value="Sigma70_r4_2"/>
    <property type="match status" value="1"/>
</dbReference>
<dbReference type="PANTHER" id="PTHR43133">
    <property type="entry name" value="RNA POLYMERASE ECF-TYPE SIGMA FACTO"/>
    <property type="match status" value="1"/>
</dbReference>
<reference evidence="7 8" key="1">
    <citation type="submission" date="2019-11" db="EMBL/GenBank/DDBJ databases">
        <title>Genome sequences of 17 halophilic strains isolated from different environments.</title>
        <authorList>
            <person name="Furrow R.E."/>
        </authorList>
    </citation>
    <scope>NUCLEOTIDE SEQUENCE [LARGE SCALE GENOMIC DNA]</scope>
    <source>
        <strain evidence="7 8">SL-4</strain>
    </source>
</reference>
<dbReference type="InterPro" id="IPR014284">
    <property type="entry name" value="RNA_pol_sigma-70_dom"/>
</dbReference>
<protein>
    <submittedName>
        <fullName evidence="7">Sigma-70 family RNA polymerase sigma factor</fullName>
    </submittedName>
</protein>
<dbReference type="PANTHER" id="PTHR43133:SF62">
    <property type="entry name" value="RNA POLYMERASE SIGMA FACTOR SIGZ"/>
    <property type="match status" value="1"/>
</dbReference>
<sequence length="171" mass="20038">MSDYQHGNKDALESLYQLYKEPLYSFIYRYTRDEPFSVDVVQDTFVRLQLNKMQYDPERGTLKAYLFQIAYRIMITKLNRRKKWQSLLPFLTPQPADSFSQEDKMSVQEAVSKLPATHRAVILLSYYHDLPHAEISSILNLPIGTVKSRLHTAIQLLKKDLEVKSNEEKPL</sequence>
<feature type="domain" description="RNA polymerase sigma-70 region 2" evidence="5">
    <location>
        <begin position="15"/>
        <end position="82"/>
    </location>
</feature>
<evidence type="ECO:0000256" key="3">
    <source>
        <dbReference type="ARBA" id="ARBA00023082"/>
    </source>
</evidence>
<dbReference type="InterPro" id="IPR013324">
    <property type="entry name" value="RNA_pol_sigma_r3/r4-like"/>
</dbReference>
<dbReference type="GO" id="GO:0016987">
    <property type="term" value="F:sigma factor activity"/>
    <property type="evidence" value="ECO:0007669"/>
    <property type="project" value="UniProtKB-KW"/>
</dbReference>
<evidence type="ECO:0000313" key="7">
    <source>
        <dbReference type="EMBL" id="MYL71373.1"/>
    </source>
</evidence>
<feature type="domain" description="RNA polymerase sigma factor 70 region 4 type 2" evidence="6">
    <location>
        <begin position="105"/>
        <end position="155"/>
    </location>
</feature>
<dbReference type="InterPro" id="IPR013325">
    <property type="entry name" value="RNA_pol_sigma_r2"/>
</dbReference>
<evidence type="ECO:0000313" key="8">
    <source>
        <dbReference type="Proteomes" id="UP000450457"/>
    </source>
</evidence>
<comment type="caution">
    <text evidence="7">The sequence shown here is derived from an EMBL/GenBank/DDBJ whole genome shotgun (WGS) entry which is preliminary data.</text>
</comment>
<gene>
    <name evidence="7" type="ORF">GLW00_10930</name>
</gene>
<dbReference type="EMBL" id="WMFA01000003">
    <property type="protein sequence ID" value="MYL71373.1"/>
    <property type="molecule type" value="Genomic_DNA"/>
</dbReference>
<dbReference type="GO" id="GO:0006352">
    <property type="term" value="P:DNA-templated transcription initiation"/>
    <property type="evidence" value="ECO:0007669"/>
    <property type="project" value="InterPro"/>
</dbReference>
<dbReference type="GO" id="GO:0003677">
    <property type="term" value="F:DNA binding"/>
    <property type="evidence" value="ECO:0007669"/>
    <property type="project" value="InterPro"/>
</dbReference>
<dbReference type="Proteomes" id="UP000450457">
    <property type="component" value="Unassembled WGS sequence"/>
</dbReference>
<dbReference type="InterPro" id="IPR036388">
    <property type="entry name" value="WH-like_DNA-bd_sf"/>
</dbReference>
<dbReference type="OrthoDB" id="3472490at2"/>
<dbReference type="GeneID" id="78007516"/>
<evidence type="ECO:0000259" key="5">
    <source>
        <dbReference type="Pfam" id="PF04542"/>
    </source>
</evidence>
<keyword evidence="3" id="KW-0731">Sigma factor</keyword>
<dbReference type="Pfam" id="PF04542">
    <property type="entry name" value="Sigma70_r2"/>
    <property type="match status" value="1"/>
</dbReference>